<gene>
    <name evidence="1" type="ORF">L1987_17136</name>
</gene>
<proteinExistence type="predicted"/>
<organism evidence="1 2">
    <name type="scientific">Smallanthus sonchifolius</name>
    <dbReference type="NCBI Taxonomy" id="185202"/>
    <lineage>
        <taxon>Eukaryota</taxon>
        <taxon>Viridiplantae</taxon>
        <taxon>Streptophyta</taxon>
        <taxon>Embryophyta</taxon>
        <taxon>Tracheophyta</taxon>
        <taxon>Spermatophyta</taxon>
        <taxon>Magnoliopsida</taxon>
        <taxon>eudicotyledons</taxon>
        <taxon>Gunneridae</taxon>
        <taxon>Pentapetalae</taxon>
        <taxon>asterids</taxon>
        <taxon>campanulids</taxon>
        <taxon>Asterales</taxon>
        <taxon>Asteraceae</taxon>
        <taxon>Asteroideae</taxon>
        <taxon>Heliantheae alliance</taxon>
        <taxon>Millerieae</taxon>
        <taxon>Smallanthus</taxon>
    </lineage>
</organism>
<reference evidence="1 2" key="2">
    <citation type="journal article" date="2022" name="Mol. Ecol. Resour.">
        <title>The genomes of chicory, endive, great burdock and yacon provide insights into Asteraceae paleo-polyploidization history and plant inulin production.</title>
        <authorList>
            <person name="Fan W."/>
            <person name="Wang S."/>
            <person name="Wang H."/>
            <person name="Wang A."/>
            <person name="Jiang F."/>
            <person name="Liu H."/>
            <person name="Zhao H."/>
            <person name="Xu D."/>
            <person name="Zhang Y."/>
        </authorList>
    </citation>
    <scope>NUCLEOTIDE SEQUENCE [LARGE SCALE GENOMIC DNA]</scope>
    <source>
        <strain evidence="2">cv. Yunnan</strain>
        <tissue evidence="1">Leaves</tissue>
    </source>
</reference>
<dbReference type="EMBL" id="CM042023">
    <property type="protein sequence ID" value="KAI3812428.1"/>
    <property type="molecule type" value="Genomic_DNA"/>
</dbReference>
<protein>
    <submittedName>
        <fullName evidence="1">Uncharacterized protein</fullName>
    </submittedName>
</protein>
<dbReference type="Proteomes" id="UP001056120">
    <property type="component" value="Linkage Group LG06"/>
</dbReference>
<sequence length="67" mass="7407">MGHNKEAHPECNSRVPAIVSALEKMELTPKIRGSEIIQLQDFRTATVEDIASVHSRSYVFGLEKVAA</sequence>
<name>A0ACB9IXL9_9ASTR</name>
<comment type="caution">
    <text evidence="1">The sequence shown here is derived from an EMBL/GenBank/DDBJ whole genome shotgun (WGS) entry which is preliminary data.</text>
</comment>
<reference evidence="2" key="1">
    <citation type="journal article" date="2022" name="Mol. Ecol. Resour.">
        <title>The genomes of chicory, endive, great burdock and yacon provide insights into Asteraceae palaeo-polyploidization history and plant inulin production.</title>
        <authorList>
            <person name="Fan W."/>
            <person name="Wang S."/>
            <person name="Wang H."/>
            <person name="Wang A."/>
            <person name="Jiang F."/>
            <person name="Liu H."/>
            <person name="Zhao H."/>
            <person name="Xu D."/>
            <person name="Zhang Y."/>
        </authorList>
    </citation>
    <scope>NUCLEOTIDE SEQUENCE [LARGE SCALE GENOMIC DNA]</scope>
    <source>
        <strain evidence="2">cv. Yunnan</strain>
    </source>
</reference>
<evidence type="ECO:0000313" key="2">
    <source>
        <dbReference type="Proteomes" id="UP001056120"/>
    </source>
</evidence>
<evidence type="ECO:0000313" key="1">
    <source>
        <dbReference type="EMBL" id="KAI3812428.1"/>
    </source>
</evidence>
<accession>A0ACB9IXL9</accession>
<keyword evidence="2" id="KW-1185">Reference proteome</keyword>